<evidence type="ECO:0000313" key="5">
    <source>
        <dbReference type="Proteomes" id="UP000245870"/>
    </source>
</evidence>
<dbReference type="RefSeq" id="WP_243406720.1">
    <property type="nucleotide sequence ID" value="NZ_CAMYAR010000001.1"/>
</dbReference>
<protein>
    <recommendedName>
        <fullName evidence="6">Cell division protein FtsL</fullName>
    </recommendedName>
</protein>
<dbReference type="EMBL" id="QENY01000008">
    <property type="protein sequence ID" value="PVX54822.1"/>
    <property type="molecule type" value="Genomic_DNA"/>
</dbReference>
<keyword evidence="3" id="KW-1133">Transmembrane helix</keyword>
<evidence type="ECO:0008006" key="6">
    <source>
        <dbReference type="Google" id="ProtNLM"/>
    </source>
</evidence>
<feature type="region of interest" description="Disordered" evidence="2">
    <location>
        <begin position="1"/>
        <end position="52"/>
    </location>
</feature>
<feature type="compositionally biased region" description="Polar residues" evidence="2">
    <location>
        <begin position="42"/>
        <end position="52"/>
    </location>
</feature>
<evidence type="ECO:0000256" key="1">
    <source>
        <dbReference type="SAM" id="Coils"/>
    </source>
</evidence>
<evidence type="ECO:0000256" key="3">
    <source>
        <dbReference type="SAM" id="Phobius"/>
    </source>
</evidence>
<dbReference type="Proteomes" id="UP000245870">
    <property type="component" value="Unassembled WGS sequence"/>
</dbReference>
<dbReference type="Pfam" id="PF19579">
    <property type="entry name" value="FtsL_2"/>
    <property type="match status" value="1"/>
</dbReference>
<sequence>MKEDLKNNSHTFSQAPDGSADQAVREALRTTTSTENLKDGETPQTEVGNTEQAPTLKQVIQEQAIEGEAPLSRKFSLRKILGGDILNTAAIRRQIWLFVLIAAFMVVYIANRYGCQRDIIEIDRLQEELKDAKYKALSSTSQLTEKSRESNVMEMLKTNQDSVLKIAKQPPYIINIPE</sequence>
<gene>
    <name evidence="4" type="ORF">C7379_10849</name>
</gene>
<evidence type="ECO:0000256" key="2">
    <source>
        <dbReference type="SAM" id="MobiDB-lite"/>
    </source>
</evidence>
<name>A0A2U0UAY3_9BACT</name>
<organism evidence="4 5">
    <name type="scientific">Hallella colorans</name>
    <dbReference type="NCBI Taxonomy" id="1703337"/>
    <lineage>
        <taxon>Bacteria</taxon>
        <taxon>Pseudomonadati</taxon>
        <taxon>Bacteroidota</taxon>
        <taxon>Bacteroidia</taxon>
        <taxon>Bacteroidales</taxon>
        <taxon>Prevotellaceae</taxon>
        <taxon>Hallella</taxon>
    </lineage>
</organism>
<feature type="transmembrane region" description="Helical" evidence="3">
    <location>
        <begin position="95"/>
        <end position="114"/>
    </location>
</feature>
<dbReference type="AlphaFoldDB" id="A0A2U0UAY3"/>
<feature type="coiled-coil region" evidence="1">
    <location>
        <begin position="115"/>
        <end position="142"/>
    </location>
</feature>
<keyword evidence="3" id="KW-0812">Transmembrane</keyword>
<proteinExistence type="predicted"/>
<keyword evidence="3" id="KW-0472">Membrane</keyword>
<accession>A0A2U0UAY3</accession>
<reference evidence="4 5" key="1">
    <citation type="submission" date="2018-05" db="EMBL/GenBank/DDBJ databases">
        <title>Genomic Encyclopedia of Type Strains, Phase IV (KMG-IV): sequencing the most valuable type-strain genomes for metagenomic binning, comparative biology and taxonomic classification.</title>
        <authorList>
            <person name="Goeker M."/>
        </authorList>
    </citation>
    <scope>NUCLEOTIDE SEQUENCE [LARGE SCALE GENOMIC DNA]</scope>
    <source>
        <strain evidence="4 5">DSM 100333</strain>
    </source>
</reference>
<comment type="caution">
    <text evidence="4">The sequence shown here is derived from an EMBL/GenBank/DDBJ whole genome shotgun (WGS) entry which is preliminary data.</text>
</comment>
<keyword evidence="1" id="KW-0175">Coiled coil</keyword>
<dbReference type="InterPro" id="IPR045755">
    <property type="entry name" value="FtsL-like"/>
</dbReference>
<keyword evidence="5" id="KW-1185">Reference proteome</keyword>
<evidence type="ECO:0000313" key="4">
    <source>
        <dbReference type="EMBL" id="PVX54822.1"/>
    </source>
</evidence>